<protein>
    <submittedName>
        <fullName evidence="2">Uncharacterized protein</fullName>
    </submittedName>
</protein>
<organism evidence="2 3">
    <name type="scientific">Cinchona calisaya</name>
    <dbReference type="NCBI Taxonomy" id="153742"/>
    <lineage>
        <taxon>Eukaryota</taxon>
        <taxon>Viridiplantae</taxon>
        <taxon>Streptophyta</taxon>
        <taxon>Embryophyta</taxon>
        <taxon>Tracheophyta</taxon>
        <taxon>Spermatophyta</taxon>
        <taxon>Magnoliopsida</taxon>
        <taxon>eudicotyledons</taxon>
        <taxon>Gunneridae</taxon>
        <taxon>Pentapetalae</taxon>
        <taxon>asterids</taxon>
        <taxon>lamiids</taxon>
        <taxon>Gentianales</taxon>
        <taxon>Rubiaceae</taxon>
        <taxon>Cinchonoideae</taxon>
        <taxon>Cinchoneae</taxon>
        <taxon>Cinchona</taxon>
    </lineage>
</organism>
<feature type="region of interest" description="Disordered" evidence="1">
    <location>
        <begin position="27"/>
        <end position="85"/>
    </location>
</feature>
<comment type="caution">
    <text evidence="2">The sequence shown here is derived from an EMBL/GenBank/DDBJ whole genome shotgun (WGS) entry which is preliminary data.</text>
</comment>
<sequence length="98" mass="10640">MSLFHSSVGVICADYFGDELVLPLPNVGNKKMDSNKSSNEKAAATSVESSVEEAADKTVARVQNKGTEHNHSSDHQKSSLRFSPSFDGLHCFETLILN</sequence>
<dbReference type="Proteomes" id="UP001630127">
    <property type="component" value="Unassembled WGS sequence"/>
</dbReference>
<evidence type="ECO:0000313" key="3">
    <source>
        <dbReference type="Proteomes" id="UP001630127"/>
    </source>
</evidence>
<reference evidence="2 3" key="1">
    <citation type="submission" date="2024-11" db="EMBL/GenBank/DDBJ databases">
        <title>A near-complete genome assembly of Cinchona calisaya.</title>
        <authorList>
            <person name="Lian D.C."/>
            <person name="Zhao X.W."/>
            <person name="Wei L."/>
        </authorList>
    </citation>
    <scope>NUCLEOTIDE SEQUENCE [LARGE SCALE GENOMIC DNA]</scope>
    <source>
        <tissue evidence="2">Nenye</tissue>
    </source>
</reference>
<name>A0ABD2ZBQ1_9GENT</name>
<feature type="compositionally biased region" description="Basic and acidic residues" evidence="1">
    <location>
        <begin position="66"/>
        <end position="77"/>
    </location>
</feature>
<proteinExistence type="predicted"/>
<dbReference type="EMBL" id="JBJUIK010000010">
    <property type="protein sequence ID" value="KAL3515537.1"/>
    <property type="molecule type" value="Genomic_DNA"/>
</dbReference>
<accession>A0ABD2ZBQ1</accession>
<evidence type="ECO:0000313" key="2">
    <source>
        <dbReference type="EMBL" id="KAL3515537.1"/>
    </source>
</evidence>
<keyword evidence="3" id="KW-1185">Reference proteome</keyword>
<gene>
    <name evidence="2" type="ORF">ACH5RR_022439</name>
</gene>
<dbReference type="AlphaFoldDB" id="A0ABD2ZBQ1"/>
<evidence type="ECO:0000256" key="1">
    <source>
        <dbReference type="SAM" id="MobiDB-lite"/>
    </source>
</evidence>